<feature type="compositionally biased region" description="Low complexity" evidence="1">
    <location>
        <begin position="242"/>
        <end position="252"/>
    </location>
</feature>
<feature type="region of interest" description="Disordered" evidence="1">
    <location>
        <begin position="292"/>
        <end position="314"/>
    </location>
</feature>
<evidence type="ECO:0000313" key="2">
    <source>
        <dbReference type="EMBL" id="VUZ99536.1"/>
    </source>
</evidence>
<reference evidence="2" key="1">
    <citation type="submission" date="2016-07" db="EMBL/GenBank/DDBJ databases">
        <authorList>
            <consortium name="Pathogen Informatics"/>
        </authorList>
    </citation>
    <scope>NUCLEOTIDE SEQUENCE</scope>
</reference>
<dbReference type="EMBL" id="FLZR02000005">
    <property type="protein sequence ID" value="VUZ99536.1"/>
    <property type="molecule type" value="Genomic_DNA"/>
</dbReference>
<proteinExistence type="predicted"/>
<accession>A0A565A5Y2</accession>
<name>A0A565A5Y2_PLAVI</name>
<dbReference type="VEuPathDB" id="PlasmoDB:PVW1_000010800"/>
<feature type="compositionally biased region" description="Basic and acidic residues" evidence="1">
    <location>
        <begin position="227"/>
        <end position="241"/>
    </location>
</feature>
<evidence type="ECO:0000256" key="1">
    <source>
        <dbReference type="SAM" id="MobiDB-lite"/>
    </source>
</evidence>
<dbReference type="VEuPathDB" id="PlasmoDB:PVX_026690"/>
<protein>
    <submittedName>
        <fullName evidence="2">VIR protein</fullName>
    </submittedName>
</protein>
<dbReference type="OrthoDB" id="10589970at2759"/>
<dbReference type="AlphaFoldDB" id="A0A565A5Y2"/>
<sequence length="445" mass="51452">MVEATKDKEYINYKDYSSYKTRFSRVNESSIDTNKLKELINKSTEDSNIRNNFTKVFKELYRHLKHDGIFFDYSPKACLYISYILHKVVQQEIKELYFPDLYEALRQFVIQYNQDRSNNNNNNNCINDMVYIDYDLFQEMYALYRVYDEYYDFEAYNYNPNIFTCGKLDKLILLYKDYIKGKESKSKNFNNILTHLEMSFKETLQKHDPQCSKKNTPLPQLKLFNPPEEKPPRVQKPEDTTHSSTSVQTVSQESPQGLPEGTNSQTYPEETQIVLPQGHSNDVVDQGRVEEAKIEQQTRSEEKKRKVEGQRTSEFSLNTQSPVQHRFSETLESPGQLGFIGTAEYLIRPDIQSETGALEQMKNTLSNVLGSVDPAPVLGVSGGMGVLFLLFKYTPVGSFFGGRRRRFRQIPSSFGGFTPGEFPNFQEYGVGHVGYSPMDIPHFAE</sequence>
<feature type="region of interest" description="Disordered" evidence="1">
    <location>
        <begin position="204"/>
        <end position="265"/>
    </location>
</feature>
<dbReference type="VEuPathDB" id="PlasmoDB:PVPAM_110064500"/>
<dbReference type="Proteomes" id="UP000220605">
    <property type="component" value="Unassembled WGS sequence"/>
</dbReference>
<feature type="compositionally biased region" description="Basic and acidic residues" evidence="1">
    <location>
        <begin position="292"/>
        <end position="311"/>
    </location>
</feature>
<dbReference type="VEuPathDB" id="PlasmoDB:PVP01_0002510"/>
<organism evidence="2">
    <name type="scientific">Plasmodium vivax</name>
    <name type="common">malaria parasite P. vivax</name>
    <dbReference type="NCBI Taxonomy" id="5855"/>
    <lineage>
        <taxon>Eukaryota</taxon>
        <taxon>Sar</taxon>
        <taxon>Alveolata</taxon>
        <taxon>Apicomplexa</taxon>
        <taxon>Aconoidasida</taxon>
        <taxon>Haemosporida</taxon>
        <taxon>Plasmodiidae</taxon>
        <taxon>Plasmodium</taxon>
        <taxon>Plasmodium (Plasmodium)</taxon>
    </lineage>
</organism>
<gene>
    <name evidence="2" type="ORF">PVP01_0002510</name>
</gene>